<evidence type="ECO:0000313" key="2">
    <source>
        <dbReference type="EMBL" id="OSH00049.1"/>
    </source>
</evidence>
<dbReference type="InterPro" id="IPR025272">
    <property type="entry name" value="SocA_Panacea"/>
</dbReference>
<evidence type="ECO:0000259" key="1">
    <source>
        <dbReference type="Pfam" id="PF13274"/>
    </source>
</evidence>
<dbReference type="AlphaFoldDB" id="A0A1X3A064"/>
<reference evidence="2 3" key="1">
    <citation type="journal article" date="2016" name="Sci. Rep.">
        <title>Evaluation of genetic diversity among strains of the human gut commensal Bifidobacterium adolescentis.</title>
        <authorList>
            <person name="Duranti S."/>
            <person name="Milani C."/>
            <person name="Lugli G.A."/>
            <person name="Mancabelli L."/>
            <person name="Turroni F."/>
            <person name="Ferrario C."/>
            <person name="Mangifesta M."/>
            <person name="Viappiani A."/>
            <person name="Sanchez B."/>
            <person name="Margolles A."/>
            <person name="van Sinderen D."/>
            <person name="Ventura M."/>
        </authorList>
    </citation>
    <scope>NUCLEOTIDE SEQUENCE [LARGE SCALE GENOMIC DNA]</scope>
    <source>
        <strain evidence="2 3">AL46-7</strain>
    </source>
</reference>
<organism evidence="2 3">
    <name type="scientific">Bifidobacterium adolescentis</name>
    <dbReference type="NCBI Taxonomy" id="1680"/>
    <lineage>
        <taxon>Bacteria</taxon>
        <taxon>Bacillati</taxon>
        <taxon>Actinomycetota</taxon>
        <taxon>Actinomycetes</taxon>
        <taxon>Bifidobacteriales</taxon>
        <taxon>Bifidobacteriaceae</taxon>
        <taxon>Bifidobacterium</taxon>
    </lineage>
</organism>
<dbReference type="Pfam" id="PF13274">
    <property type="entry name" value="SocA_Panacea"/>
    <property type="match status" value="1"/>
</dbReference>
<sequence>MAKAVDVAKYILEQRDARNHMTTAYALQKLLYYCQSWMLVSKGTTLFPDEIVAWEHGPVVKSVYPYCRGRRYVFPREVTDGNTDDLSLEERAVVDRVLSMYDKANDSHLGDSLEKMSHQERPWASIKINEVITPQSMLDFYSLLQADPSMDHAAPVPDLADVSDRTFISDEDAEWIGSLLAD</sequence>
<protein>
    <submittedName>
        <fullName evidence="2">Phage-associated protein</fullName>
    </submittedName>
</protein>
<dbReference type="RefSeq" id="WP_085381964.1">
    <property type="nucleotide sequence ID" value="NZ_LNKC01000005.1"/>
</dbReference>
<proteinExistence type="predicted"/>
<accession>A0A1X3A064</accession>
<name>A0A1X3A064_BIFAD</name>
<dbReference type="Proteomes" id="UP000193208">
    <property type="component" value="Unassembled WGS sequence"/>
</dbReference>
<comment type="caution">
    <text evidence="2">The sequence shown here is derived from an EMBL/GenBank/DDBJ whole genome shotgun (WGS) entry which is preliminary data.</text>
</comment>
<gene>
    <name evidence="2" type="ORF">AL0467_1251</name>
</gene>
<evidence type="ECO:0000313" key="3">
    <source>
        <dbReference type="Proteomes" id="UP000193208"/>
    </source>
</evidence>
<dbReference type="EMBL" id="LNKI01000003">
    <property type="protein sequence ID" value="OSH00049.1"/>
    <property type="molecule type" value="Genomic_DNA"/>
</dbReference>
<feature type="domain" description="Antitoxin SocA-like Panacea" evidence="1">
    <location>
        <begin position="27"/>
        <end position="123"/>
    </location>
</feature>